<gene>
    <name evidence="2" type="ORF">COLO4_26421</name>
</gene>
<feature type="region of interest" description="Disordered" evidence="1">
    <location>
        <begin position="1"/>
        <end position="40"/>
    </location>
</feature>
<dbReference type="Proteomes" id="UP000187203">
    <property type="component" value="Unassembled WGS sequence"/>
</dbReference>
<evidence type="ECO:0000313" key="2">
    <source>
        <dbReference type="EMBL" id="OMO74945.1"/>
    </source>
</evidence>
<accession>A0A1R3HX69</accession>
<dbReference type="EMBL" id="AWUE01019238">
    <property type="protein sequence ID" value="OMO74945.1"/>
    <property type="molecule type" value="Genomic_DNA"/>
</dbReference>
<keyword evidence="3" id="KW-1185">Reference proteome</keyword>
<feature type="compositionally biased region" description="Acidic residues" evidence="1">
    <location>
        <begin position="109"/>
        <end position="119"/>
    </location>
</feature>
<comment type="caution">
    <text evidence="2">The sequence shown here is derived from an EMBL/GenBank/DDBJ whole genome shotgun (WGS) entry which is preliminary data.</text>
</comment>
<sequence length="147" mass="16654">MKNPKVVEMNKGRKASSGNKTTAFGFEAPEKTNNIPTRGSMKIEAKTVAEKLNRRFSPYKKAKNRRFFHQTVLNVCTTKTLKRNQSFMAERETQSITILRDVSWTDSDSPTEESEEETDSGLNGIHPRPTPPFKARLSHRIRIGTGT</sequence>
<feature type="region of interest" description="Disordered" evidence="1">
    <location>
        <begin position="100"/>
        <end position="147"/>
    </location>
</feature>
<proteinExistence type="predicted"/>
<name>A0A1R3HX69_9ROSI</name>
<reference evidence="3" key="1">
    <citation type="submission" date="2013-09" db="EMBL/GenBank/DDBJ databases">
        <title>Corchorus olitorius genome sequencing.</title>
        <authorList>
            <person name="Alam M."/>
            <person name="Haque M.S."/>
            <person name="Islam M.S."/>
            <person name="Emdad E.M."/>
            <person name="Islam M.M."/>
            <person name="Ahmed B."/>
            <person name="Halim A."/>
            <person name="Hossen Q.M.M."/>
            <person name="Hossain M.Z."/>
            <person name="Ahmed R."/>
            <person name="Khan M.M."/>
            <person name="Islam R."/>
            <person name="Rashid M.M."/>
            <person name="Khan S.A."/>
            <person name="Rahman M.S."/>
            <person name="Alam M."/>
            <person name="Yahiya A.S."/>
            <person name="Khan M.S."/>
            <person name="Azam M.S."/>
            <person name="Haque T."/>
            <person name="Lashkar M.Z.H."/>
            <person name="Akhand A.I."/>
            <person name="Morshed G."/>
            <person name="Roy S."/>
            <person name="Uddin K.S."/>
            <person name="Rabeya T."/>
            <person name="Hossain A.S."/>
            <person name="Chowdhury A."/>
            <person name="Snigdha A.R."/>
            <person name="Mortoza M.S."/>
            <person name="Matin S.A."/>
            <person name="Hoque S.M.E."/>
            <person name="Islam M.K."/>
            <person name="Roy D.K."/>
            <person name="Haider R."/>
            <person name="Moosa M.M."/>
            <person name="Elias S.M."/>
            <person name="Hasan A.M."/>
            <person name="Jahan S."/>
            <person name="Shafiuddin M."/>
            <person name="Mahmood N."/>
            <person name="Shommy N.S."/>
        </authorList>
    </citation>
    <scope>NUCLEOTIDE SEQUENCE [LARGE SCALE GENOMIC DNA]</scope>
    <source>
        <strain evidence="3">cv. O-4</strain>
    </source>
</reference>
<feature type="compositionally biased region" description="Basic residues" evidence="1">
    <location>
        <begin position="136"/>
        <end position="147"/>
    </location>
</feature>
<dbReference type="AlphaFoldDB" id="A0A1R3HX69"/>
<protein>
    <submittedName>
        <fullName evidence="2">Centrosomal protein of 97 kDa</fullName>
    </submittedName>
</protein>
<evidence type="ECO:0000256" key="1">
    <source>
        <dbReference type="SAM" id="MobiDB-lite"/>
    </source>
</evidence>
<evidence type="ECO:0000313" key="3">
    <source>
        <dbReference type="Proteomes" id="UP000187203"/>
    </source>
</evidence>
<organism evidence="2 3">
    <name type="scientific">Corchorus olitorius</name>
    <dbReference type="NCBI Taxonomy" id="93759"/>
    <lineage>
        <taxon>Eukaryota</taxon>
        <taxon>Viridiplantae</taxon>
        <taxon>Streptophyta</taxon>
        <taxon>Embryophyta</taxon>
        <taxon>Tracheophyta</taxon>
        <taxon>Spermatophyta</taxon>
        <taxon>Magnoliopsida</taxon>
        <taxon>eudicotyledons</taxon>
        <taxon>Gunneridae</taxon>
        <taxon>Pentapetalae</taxon>
        <taxon>rosids</taxon>
        <taxon>malvids</taxon>
        <taxon>Malvales</taxon>
        <taxon>Malvaceae</taxon>
        <taxon>Grewioideae</taxon>
        <taxon>Apeibeae</taxon>
        <taxon>Corchorus</taxon>
    </lineage>
</organism>